<gene>
    <name evidence="2" type="ORF">JY651_35605</name>
</gene>
<organism evidence="2 3">
    <name type="scientific">Pyxidicoccus parkwayensis</name>
    <dbReference type="NCBI Taxonomy" id="2813578"/>
    <lineage>
        <taxon>Bacteria</taxon>
        <taxon>Pseudomonadati</taxon>
        <taxon>Myxococcota</taxon>
        <taxon>Myxococcia</taxon>
        <taxon>Myxococcales</taxon>
        <taxon>Cystobacterineae</taxon>
        <taxon>Myxococcaceae</taxon>
        <taxon>Pyxidicoccus</taxon>
    </lineage>
</organism>
<feature type="region of interest" description="Disordered" evidence="1">
    <location>
        <begin position="1"/>
        <end position="30"/>
    </location>
</feature>
<dbReference type="EMBL" id="CP071090">
    <property type="protein sequence ID" value="QSQ20530.1"/>
    <property type="molecule type" value="Genomic_DNA"/>
</dbReference>
<sequence length="106" mass="10986">MLFGAGCGAPVDEPVPTSDEASNYGEPAAGGDIKRASAVYSVCWSALGVYSGPGTGYSLVTTLHAGSGNNFDVYNGPFSSNGDWWVGGWTTLGGTWGYVRWDGLCH</sequence>
<keyword evidence="3" id="KW-1185">Reference proteome</keyword>
<dbReference type="RefSeq" id="WP_206722110.1">
    <property type="nucleotide sequence ID" value="NZ_CP071090.1"/>
</dbReference>
<name>A0ABX7NSK8_9BACT</name>
<dbReference type="Proteomes" id="UP000662747">
    <property type="component" value="Chromosome"/>
</dbReference>
<evidence type="ECO:0000256" key="1">
    <source>
        <dbReference type="SAM" id="MobiDB-lite"/>
    </source>
</evidence>
<proteinExistence type="predicted"/>
<reference evidence="2 3" key="1">
    <citation type="submission" date="2021-02" db="EMBL/GenBank/DDBJ databases">
        <title>De Novo genome assembly of isolated myxobacteria.</title>
        <authorList>
            <person name="Stevens D.C."/>
        </authorList>
    </citation>
    <scope>NUCLEOTIDE SEQUENCE [LARGE SCALE GENOMIC DNA]</scope>
    <source>
        <strain evidence="3">SCPEA02</strain>
    </source>
</reference>
<protein>
    <submittedName>
        <fullName evidence="2">Uncharacterized protein</fullName>
    </submittedName>
</protein>
<evidence type="ECO:0000313" key="3">
    <source>
        <dbReference type="Proteomes" id="UP000662747"/>
    </source>
</evidence>
<evidence type="ECO:0000313" key="2">
    <source>
        <dbReference type="EMBL" id="QSQ20530.1"/>
    </source>
</evidence>
<accession>A0ABX7NSK8</accession>